<evidence type="ECO:0000313" key="2">
    <source>
        <dbReference type="Proteomes" id="UP000305067"/>
    </source>
</evidence>
<reference evidence="1 2" key="1">
    <citation type="journal article" date="2019" name="Nat. Ecol. Evol.">
        <title>Megaphylogeny resolves global patterns of mushroom evolution.</title>
        <authorList>
            <person name="Varga T."/>
            <person name="Krizsan K."/>
            <person name="Foldi C."/>
            <person name="Dima B."/>
            <person name="Sanchez-Garcia M."/>
            <person name="Sanchez-Ramirez S."/>
            <person name="Szollosi G.J."/>
            <person name="Szarkandi J.G."/>
            <person name="Papp V."/>
            <person name="Albert L."/>
            <person name="Andreopoulos W."/>
            <person name="Angelini C."/>
            <person name="Antonin V."/>
            <person name="Barry K.W."/>
            <person name="Bougher N.L."/>
            <person name="Buchanan P."/>
            <person name="Buyck B."/>
            <person name="Bense V."/>
            <person name="Catcheside P."/>
            <person name="Chovatia M."/>
            <person name="Cooper J."/>
            <person name="Damon W."/>
            <person name="Desjardin D."/>
            <person name="Finy P."/>
            <person name="Geml J."/>
            <person name="Haridas S."/>
            <person name="Hughes K."/>
            <person name="Justo A."/>
            <person name="Karasinski D."/>
            <person name="Kautmanova I."/>
            <person name="Kiss B."/>
            <person name="Kocsube S."/>
            <person name="Kotiranta H."/>
            <person name="LaButti K.M."/>
            <person name="Lechner B.E."/>
            <person name="Liimatainen K."/>
            <person name="Lipzen A."/>
            <person name="Lukacs Z."/>
            <person name="Mihaltcheva S."/>
            <person name="Morgado L.N."/>
            <person name="Niskanen T."/>
            <person name="Noordeloos M.E."/>
            <person name="Ohm R.A."/>
            <person name="Ortiz-Santana B."/>
            <person name="Ovrebo C."/>
            <person name="Racz N."/>
            <person name="Riley R."/>
            <person name="Savchenko A."/>
            <person name="Shiryaev A."/>
            <person name="Soop K."/>
            <person name="Spirin V."/>
            <person name="Szebenyi C."/>
            <person name="Tomsovsky M."/>
            <person name="Tulloss R.E."/>
            <person name="Uehling J."/>
            <person name="Grigoriev I.V."/>
            <person name="Vagvolgyi C."/>
            <person name="Papp T."/>
            <person name="Martin F.M."/>
            <person name="Miettinen O."/>
            <person name="Hibbett D.S."/>
            <person name="Nagy L.G."/>
        </authorList>
    </citation>
    <scope>NUCLEOTIDE SEQUENCE [LARGE SCALE GENOMIC DNA]</scope>
    <source>
        <strain evidence="1 2">CBS 309.79</strain>
    </source>
</reference>
<dbReference type="AlphaFoldDB" id="A0A5C3QUC0"/>
<dbReference type="Proteomes" id="UP000305067">
    <property type="component" value="Unassembled WGS sequence"/>
</dbReference>
<proteinExistence type="predicted"/>
<sequence length="348" mass="38843">MSWNIVPSSTPTFKFLRTLKYRNTLTDDEEMRIPQFLEDTPMLEHVGIRTVRLSAPVPKSWKNLAVLKLHDCFATAVELIELLCFTSNLVDLDMNVTLPMDLVDRLTPIPTVSKCATLLHLDKVKLNFECLWRAEIGAPRNPLLMAMPHIRFPNLFTLTIAAPSTEDDSMDAVLNSIRSSGNPSSIHSITFENLAEEDITHVIMSFVAKLPRLESLSIDGNEFVGLMNGNAIHNALQWPAQTGKESIEHPEAEEKKVALCPQLNSIRLSGWIMDSRLFHHTITNRSANSALRNVSVQNLELTEDGFPSGDLGWLHTMVRAGSLDCAEVIPGRDPATLDPHVRERHGSV</sequence>
<dbReference type="InterPro" id="IPR032675">
    <property type="entry name" value="LRR_dom_sf"/>
</dbReference>
<evidence type="ECO:0000313" key="1">
    <source>
        <dbReference type="EMBL" id="TFL04440.1"/>
    </source>
</evidence>
<name>A0A5C3QUC0_9AGAR</name>
<dbReference type="Gene3D" id="3.80.10.10">
    <property type="entry name" value="Ribonuclease Inhibitor"/>
    <property type="match status" value="1"/>
</dbReference>
<dbReference type="EMBL" id="ML178818">
    <property type="protein sequence ID" value="TFL04440.1"/>
    <property type="molecule type" value="Genomic_DNA"/>
</dbReference>
<dbReference type="SUPFAM" id="SSF52047">
    <property type="entry name" value="RNI-like"/>
    <property type="match status" value="1"/>
</dbReference>
<accession>A0A5C3QUC0</accession>
<gene>
    <name evidence="1" type="ORF">BDV98DRAFT_317036</name>
</gene>
<protein>
    <recommendedName>
        <fullName evidence="3">F-box domain-containing protein</fullName>
    </recommendedName>
</protein>
<evidence type="ECO:0008006" key="3">
    <source>
        <dbReference type="Google" id="ProtNLM"/>
    </source>
</evidence>
<keyword evidence="2" id="KW-1185">Reference proteome</keyword>
<organism evidence="1 2">
    <name type="scientific">Pterulicium gracile</name>
    <dbReference type="NCBI Taxonomy" id="1884261"/>
    <lineage>
        <taxon>Eukaryota</taxon>
        <taxon>Fungi</taxon>
        <taxon>Dikarya</taxon>
        <taxon>Basidiomycota</taxon>
        <taxon>Agaricomycotina</taxon>
        <taxon>Agaricomycetes</taxon>
        <taxon>Agaricomycetidae</taxon>
        <taxon>Agaricales</taxon>
        <taxon>Pleurotineae</taxon>
        <taxon>Pterulaceae</taxon>
        <taxon>Pterulicium</taxon>
    </lineage>
</organism>